<evidence type="ECO:0000313" key="2">
    <source>
        <dbReference type="EMBL" id="TWI22162.1"/>
    </source>
</evidence>
<dbReference type="InterPro" id="IPR049945">
    <property type="entry name" value="AAA_22"/>
</dbReference>
<dbReference type="SUPFAM" id="SSF47413">
    <property type="entry name" value="lambda repressor-like DNA-binding domains"/>
    <property type="match status" value="1"/>
</dbReference>
<dbReference type="Proteomes" id="UP000315908">
    <property type="component" value="Unassembled WGS sequence"/>
</dbReference>
<organism evidence="2 3">
    <name type="scientific">Sphingobacterium siyangense</name>
    <dbReference type="NCBI Taxonomy" id="459529"/>
    <lineage>
        <taxon>Bacteria</taxon>
        <taxon>Pseudomonadati</taxon>
        <taxon>Bacteroidota</taxon>
        <taxon>Sphingobacteriia</taxon>
        <taxon>Sphingobacteriales</taxon>
        <taxon>Sphingobacteriaceae</taxon>
        <taxon>Sphingobacterium</taxon>
    </lineage>
</organism>
<dbReference type="PROSITE" id="PS50943">
    <property type="entry name" value="HTH_CROC1"/>
    <property type="match status" value="1"/>
</dbReference>
<name>A0A562MQG6_9SPHI</name>
<dbReference type="Pfam" id="PF13401">
    <property type="entry name" value="AAA_22"/>
    <property type="match status" value="1"/>
</dbReference>
<comment type="caution">
    <text evidence="2">The sequence shown here is derived from an EMBL/GenBank/DDBJ whole genome shotgun (WGS) entry which is preliminary data.</text>
</comment>
<dbReference type="RefSeq" id="WP_145327604.1">
    <property type="nucleotide sequence ID" value="NZ_VLKR01000006.1"/>
</dbReference>
<dbReference type="InterPro" id="IPR001387">
    <property type="entry name" value="Cro/C1-type_HTH"/>
</dbReference>
<reference evidence="2 3" key="1">
    <citation type="journal article" date="2015" name="Stand. Genomic Sci.">
        <title>Genomic Encyclopedia of Bacterial and Archaeal Type Strains, Phase III: the genomes of soil and plant-associated and newly described type strains.</title>
        <authorList>
            <person name="Whitman W.B."/>
            <person name="Woyke T."/>
            <person name="Klenk H.P."/>
            <person name="Zhou Y."/>
            <person name="Lilburn T.G."/>
            <person name="Beck B.J."/>
            <person name="De Vos P."/>
            <person name="Vandamme P."/>
            <person name="Eisen J.A."/>
            <person name="Garrity G."/>
            <person name="Hugenholtz P."/>
            <person name="Kyrpides N.C."/>
        </authorList>
    </citation>
    <scope>NUCLEOTIDE SEQUENCE [LARGE SCALE GENOMIC DNA]</scope>
    <source>
        <strain evidence="2 3">CGMCC 1.6855</strain>
    </source>
</reference>
<proteinExistence type="predicted"/>
<dbReference type="EMBL" id="VLKR01000006">
    <property type="protein sequence ID" value="TWI22162.1"/>
    <property type="molecule type" value="Genomic_DNA"/>
</dbReference>
<dbReference type="Gene3D" id="1.10.260.40">
    <property type="entry name" value="lambda repressor-like DNA-binding domains"/>
    <property type="match status" value="1"/>
</dbReference>
<accession>A0A562MQG6</accession>
<sequence length="291" mass="33069">MTNEYKTSIATELFRLAGSGKSKTDKYKYSQVELSARLGISNATVSKMISGQWNNISDAMWRKVQATLKLDMDWNTGATTNYTNLMELLKAAQERHLTLGISFNAGVGKSHAYVDYERYNRNVIHIECANFWRTRSYISNLLKACGIVPSGTMEEMIECFIDHVMGLEDPIIIIDQMDKLKEGPFDLFMDMYNYLFRCCSFVVSGVPALKKRILRGAKNDKIGYREVLSRLHGNFLQLNIPDHSDVEAVCKANGLDDEDEIARIYNLSEGDLRVVRKEVAKYFLLNGKEVA</sequence>
<feature type="domain" description="HTH cro/C1-type" evidence="1">
    <location>
        <begin position="28"/>
        <end position="75"/>
    </location>
</feature>
<dbReference type="GO" id="GO:0003677">
    <property type="term" value="F:DNA binding"/>
    <property type="evidence" value="ECO:0007669"/>
    <property type="project" value="InterPro"/>
</dbReference>
<evidence type="ECO:0000313" key="3">
    <source>
        <dbReference type="Proteomes" id="UP000315908"/>
    </source>
</evidence>
<dbReference type="CDD" id="cd00093">
    <property type="entry name" value="HTH_XRE"/>
    <property type="match status" value="1"/>
</dbReference>
<dbReference type="Pfam" id="PF01381">
    <property type="entry name" value="HTH_3"/>
    <property type="match status" value="1"/>
</dbReference>
<protein>
    <submittedName>
        <fullName evidence="2">DNA transposition AAA+ family ATPase</fullName>
    </submittedName>
</protein>
<dbReference type="AlphaFoldDB" id="A0A562MQG6"/>
<dbReference type="GO" id="GO:0016887">
    <property type="term" value="F:ATP hydrolysis activity"/>
    <property type="evidence" value="ECO:0007669"/>
    <property type="project" value="InterPro"/>
</dbReference>
<evidence type="ECO:0000259" key="1">
    <source>
        <dbReference type="PROSITE" id="PS50943"/>
    </source>
</evidence>
<dbReference type="OrthoDB" id="1426482at2"/>
<dbReference type="InterPro" id="IPR010982">
    <property type="entry name" value="Lambda_DNA-bd_dom_sf"/>
</dbReference>
<gene>
    <name evidence="2" type="ORF">IQ31_01567</name>
</gene>